<dbReference type="EMBL" id="CP114014">
    <property type="protein sequence ID" value="XAY08156.1"/>
    <property type="molecule type" value="Genomic_DNA"/>
</dbReference>
<name>A0AAU7B2A8_9ACTN</name>
<organism evidence="1">
    <name type="scientific">Paraconexibacter sp. AEG42_29</name>
    <dbReference type="NCBI Taxonomy" id="2997339"/>
    <lineage>
        <taxon>Bacteria</taxon>
        <taxon>Bacillati</taxon>
        <taxon>Actinomycetota</taxon>
        <taxon>Thermoleophilia</taxon>
        <taxon>Solirubrobacterales</taxon>
        <taxon>Paraconexibacteraceae</taxon>
        <taxon>Paraconexibacter</taxon>
    </lineage>
</organism>
<reference evidence="1" key="1">
    <citation type="submission" date="2022-12" db="EMBL/GenBank/DDBJ databases">
        <title>Paraconexibacter alkalitolerans sp. nov. and Baekduia alba sp. nov., isolated from soil and emended description of the genera Paraconexibacter (Chun et al., 2020) and Baekduia (An et al., 2020).</title>
        <authorList>
            <person name="Vieira S."/>
            <person name="Huber K.J."/>
            <person name="Geppert A."/>
            <person name="Wolf J."/>
            <person name="Neumann-Schaal M."/>
            <person name="Muesken M."/>
            <person name="Overmann J."/>
        </authorList>
    </citation>
    <scope>NUCLEOTIDE SEQUENCE</scope>
    <source>
        <strain evidence="1">AEG42_29</strain>
    </source>
</reference>
<dbReference type="AlphaFoldDB" id="A0AAU7B2A8"/>
<proteinExistence type="predicted"/>
<evidence type="ECO:0000313" key="1">
    <source>
        <dbReference type="EMBL" id="XAY08156.1"/>
    </source>
</evidence>
<gene>
    <name evidence="1" type="ORF">DSM112329_05052</name>
</gene>
<sequence>MVDAMPVLAIPSRFELSPQGLALIVTRAAALGIDCSRIYAALGIRPHAD</sequence>
<accession>A0AAU7B2A8</accession>
<dbReference type="KEGG" id="parq:DSM112329_05052"/>
<protein>
    <submittedName>
        <fullName evidence="1">Uncharacterized protein</fullName>
    </submittedName>
</protein>